<feature type="transmembrane region" description="Helical" evidence="1">
    <location>
        <begin position="113"/>
        <end position="130"/>
    </location>
</feature>
<dbReference type="InterPro" id="IPR052529">
    <property type="entry name" value="Bact_Transport_Assoc"/>
</dbReference>
<feature type="transmembrane region" description="Helical" evidence="1">
    <location>
        <begin position="181"/>
        <end position="200"/>
    </location>
</feature>
<accession>A0A3A4KBZ1</accession>
<sequence>MRPLVADRPRIHELDAVRGFALCGILVVNIWQITAMRATRAPGVLDTWRQTLSLLFEGRFFPIFSFLFGLSFALFLEHARQRTDRPKLVAARRLAALGVLGIAHHQFQPGEALLPYAIVGLVILLPATWLPRWAVLVAGLLGTLGVPLLLSGGLDLVPGLFLLGLAAERYGLSNDLGVRRWPIGLIFALALPAAVAAAVWEYRTPYLQLGSPAPAIAGLLGALAYLTGMALLLRTEFGALLTDLLAPLGRMALTNYLAATALILVAEPYLRLGDSTHYAVLLGLAAAIVALQTTFSYWWLRWFRYGPLEWVLRCVTWWQPVRPLLTKQQRRGLARGW</sequence>
<keyword evidence="4" id="KW-1185">Reference proteome</keyword>
<dbReference type="OrthoDB" id="9807744at2"/>
<keyword evidence="1" id="KW-0812">Transmembrane</keyword>
<evidence type="ECO:0000256" key="1">
    <source>
        <dbReference type="SAM" id="Phobius"/>
    </source>
</evidence>
<dbReference type="PANTHER" id="PTHR30590">
    <property type="entry name" value="INNER MEMBRANE PROTEIN"/>
    <property type="match status" value="1"/>
</dbReference>
<dbReference type="Proteomes" id="UP000266677">
    <property type="component" value="Unassembled WGS sequence"/>
</dbReference>
<keyword evidence="1" id="KW-1133">Transmembrane helix</keyword>
<organism evidence="3 4">
    <name type="scientific">Nocardia panacis</name>
    <dbReference type="NCBI Taxonomy" id="2340916"/>
    <lineage>
        <taxon>Bacteria</taxon>
        <taxon>Bacillati</taxon>
        <taxon>Actinomycetota</taxon>
        <taxon>Actinomycetes</taxon>
        <taxon>Mycobacteriales</taxon>
        <taxon>Nocardiaceae</taxon>
        <taxon>Nocardia</taxon>
    </lineage>
</organism>
<feature type="transmembrane region" description="Helical" evidence="1">
    <location>
        <begin position="245"/>
        <end position="266"/>
    </location>
</feature>
<dbReference type="Pfam" id="PF04235">
    <property type="entry name" value="DUF418"/>
    <property type="match status" value="1"/>
</dbReference>
<keyword evidence="1" id="KW-0472">Membrane</keyword>
<feature type="transmembrane region" description="Helical" evidence="1">
    <location>
        <begin position="20"/>
        <end position="39"/>
    </location>
</feature>
<gene>
    <name evidence="3" type="ORF">D5S18_03390</name>
</gene>
<feature type="transmembrane region" description="Helical" evidence="1">
    <location>
        <begin position="59"/>
        <end position="76"/>
    </location>
</feature>
<reference evidence="3 4" key="1">
    <citation type="submission" date="2018-09" db="EMBL/GenBank/DDBJ databases">
        <title>YIM PH21274 draft genome.</title>
        <authorList>
            <person name="Miao C."/>
        </authorList>
    </citation>
    <scope>NUCLEOTIDE SEQUENCE [LARGE SCALE GENOMIC DNA]</scope>
    <source>
        <strain evidence="3 4">YIM PH 21724</strain>
    </source>
</reference>
<comment type="caution">
    <text evidence="3">The sequence shown here is derived from an EMBL/GenBank/DDBJ whole genome shotgun (WGS) entry which is preliminary data.</text>
</comment>
<name>A0A3A4KBZ1_9NOCA</name>
<dbReference type="PANTHER" id="PTHR30590:SF3">
    <property type="entry name" value="HYPOTHETICAL MEMBRANE SPANNING PROTEIN"/>
    <property type="match status" value="1"/>
</dbReference>
<protein>
    <submittedName>
        <fullName evidence="3">DUF418 domain-containing protein</fullName>
    </submittedName>
</protein>
<feature type="domain" description="DUF418" evidence="2">
    <location>
        <begin position="183"/>
        <end position="319"/>
    </location>
</feature>
<evidence type="ECO:0000313" key="3">
    <source>
        <dbReference type="EMBL" id="RJO79377.1"/>
    </source>
</evidence>
<evidence type="ECO:0000313" key="4">
    <source>
        <dbReference type="Proteomes" id="UP000266677"/>
    </source>
</evidence>
<evidence type="ECO:0000259" key="2">
    <source>
        <dbReference type="Pfam" id="PF04235"/>
    </source>
</evidence>
<feature type="transmembrane region" description="Helical" evidence="1">
    <location>
        <begin position="278"/>
        <end position="300"/>
    </location>
</feature>
<proteinExistence type="predicted"/>
<dbReference type="EMBL" id="QZFU01000010">
    <property type="protein sequence ID" value="RJO79377.1"/>
    <property type="molecule type" value="Genomic_DNA"/>
</dbReference>
<feature type="transmembrane region" description="Helical" evidence="1">
    <location>
        <begin position="137"/>
        <end position="161"/>
    </location>
</feature>
<dbReference type="RefSeq" id="WP_120037834.1">
    <property type="nucleotide sequence ID" value="NZ_QZFU01000010.1"/>
</dbReference>
<feature type="transmembrane region" description="Helical" evidence="1">
    <location>
        <begin position="88"/>
        <end position="107"/>
    </location>
</feature>
<dbReference type="AlphaFoldDB" id="A0A3A4KBZ1"/>
<dbReference type="InterPro" id="IPR007349">
    <property type="entry name" value="DUF418"/>
</dbReference>
<feature type="transmembrane region" description="Helical" evidence="1">
    <location>
        <begin position="212"/>
        <end position="233"/>
    </location>
</feature>